<evidence type="ECO:0000259" key="7">
    <source>
        <dbReference type="SMART" id="SM00478"/>
    </source>
</evidence>
<evidence type="ECO:0000256" key="1">
    <source>
        <dbReference type="ARBA" id="ARBA00000086"/>
    </source>
</evidence>
<dbReference type="FunFam" id="1.10.340.30:FF:000004">
    <property type="entry name" value="DNA-3-methyladenine glycosylase II"/>
    <property type="match status" value="1"/>
</dbReference>
<gene>
    <name evidence="8" type="ORF">FLK61_27970</name>
</gene>
<sequence>MTLKGPYRFEQALKRLSIDPLLTIDVEAERIKMPLIIQDKPVVAVVTQIGTVMEPKLDVTMLDEAPSELVKAEITRIFHLETPLTEIHAFFSNTELAPIFNELKGTPFVCEPSLFGCIAKTIIHQQLNMKFAYTLSERFVKTFGFNQHGAWFYPSPEKVATLTVEQLRELQFSGRKAEYVIDTAKLIASGALDLHELGKKMDDEMLKELIAIRGIGRWTAENILMFGYGRMDLFPVQDIGIQNTVKILKGLATKPTVAELDELAINWQPYRTYAALYLWESIETNG</sequence>
<dbReference type="AlphaFoldDB" id="A0A859FK56"/>
<comment type="similarity">
    <text evidence="2">Belongs to the alkylbase DNA glycosidase AlkA family.</text>
</comment>
<dbReference type="GO" id="GO:0032131">
    <property type="term" value="F:alkylated DNA binding"/>
    <property type="evidence" value="ECO:0007669"/>
    <property type="project" value="TreeGrafter"/>
</dbReference>
<dbReference type="GO" id="GO:0006285">
    <property type="term" value="P:base-excision repair, AP site formation"/>
    <property type="evidence" value="ECO:0007669"/>
    <property type="project" value="TreeGrafter"/>
</dbReference>
<dbReference type="CDD" id="cd00056">
    <property type="entry name" value="ENDO3c"/>
    <property type="match status" value="1"/>
</dbReference>
<dbReference type="EC" id="3.2.2.21" evidence="3"/>
<organism evidence="8 9">
    <name type="scientific">Paenalkalicoccus suaedae</name>
    <dbReference type="NCBI Taxonomy" id="2592382"/>
    <lineage>
        <taxon>Bacteria</taxon>
        <taxon>Bacillati</taxon>
        <taxon>Bacillota</taxon>
        <taxon>Bacilli</taxon>
        <taxon>Bacillales</taxon>
        <taxon>Bacillaceae</taxon>
        <taxon>Paenalkalicoccus</taxon>
    </lineage>
</organism>
<dbReference type="Gene3D" id="1.10.340.30">
    <property type="entry name" value="Hypothetical protein, domain 2"/>
    <property type="match status" value="1"/>
</dbReference>
<dbReference type="Pfam" id="PF00730">
    <property type="entry name" value="HhH-GPD"/>
    <property type="match status" value="1"/>
</dbReference>
<dbReference type="GO" id="GO:0006307">
    <property type="term" value="P:DNA alkylation repair"/>
    <property type="evidence" value="ECO:0007669"/>
    <property type="project" value="TreeGrafter"/>
</dbReference>
<accession>A0A859FK56</accession>
<protein>
    <recommendedName>
        <fullName evidence="3">DNA-3-methyladenine glycosylase II</fullName>
        <ecNumber evidence="3">3.2.2.21</ecNumber>
    </recommendedName>
</protein>
<evidence type="ECO:0000256" key="4">
    <source>
        <dbReference type="ARBA" id="ARBA00022763"/>
    </source>
</evidence>
<dbReference type="InterPro" id="IPR003583">
    <property type="entry name" value="Hlx-hairpin-Hlx_DNA-bd_motif"/>
</dbReference>
<dbReference type="PANTHER" id="PTHR43003:SF5">
    <property type="entry name" value="DNA-3-METHYLADENINE GLYCOSYLASE"/>
    <property type="match status" value="1"/>
</dbReference>
<dbReference type="InterPro" id="IPR051912">
    <property type="entry name" value="Alkylbase_DNA_Glycosylase/TA"/>
</dbReference>
<keyword evidence="5" id="KW-0234">DNA repair</keyword>
<reference evidence="9" key="1">
    <citation type="submission" date="2019-07" db="EMBL/GenBank/DDBJ databases">
        <title>Bacillus alkalisoli sp. nov. isolated from saline soil.</title>
        <authorList>
            <person name="Sun J.-Q."/>
            <person name="Xu L."/>
        </authorList>
    </citation>
    <scope>NUCLEOTIDE SEQUENCE [LARGE SCALE GENOMIC DNA]</scope>
    <source>
        <strain evidence="9">M4U3P1</strain>
    </source>
</reference>
<dbReference type="SMART" id="SM00478">
    <property type="entry name" value="ENDO3c"/>
    <property type="match status" value="1"/>
</dbReference>
<dbReference type="GO" id="GO:0008725">
    <property type="term" value="F:DNA-3-methyladenine glycosylase activity"/>
    <property type="evidence" value="ECO:0007669"/>
    <property type="project" value="TreeGrafter"/>
</dbReference>
<dbReference type="GO" id="GO:0043916">
    <property type="term" value="F:DNA-7-methylguanine glycosylase activity"/>
    <property type="evidence" value="ECO:0007669"/>
    <property type="project" value="TreeGrafter"/>
</dbReference>
<evidence type="ECO:0000259" key="6">
    <source>
        <dbReference type="SMART" id="SM00278"/>
    </source>
</evidence>
<proteinExistence type="inferred from homology"/>
<dbReference type="GO" id="GO:0005737">
    <property type="term" value="C:cytoplasm"/>
    <property type="evidence" value="ECO:0007669"/>
    <property type="project" value="TreeGrafter"/>
</dbReference>
<evidence type="ECO:0000256" key="2">
    <source>
        <dbReference type="ARBA" id="ARBA00010817"/>
    </source>
</evidence>
<keyword evidence="4" id="KW-0227">DNA damage</keyword>
<dbReference type="InterPro" id="IPR011257">
    <property type="entry name" value="DNA_glycosylase"/>
</dbReference>
<dbReference type="PANTHER" id="PTHR43003">
    <property type="entry name" value="DNA-3-METHYLADENINE GLYCOSYLASE"/>
    <property type="match status" value="1"/>
</dbReference>
<dbReference type="SMART" id="SM00278">
    <property type="entry name" value="HhH1"/>
    <property type="match status" value="1"/>
</dbReference>
<dbReference type="InterPro" id="IPR003265">
    <property type="entry name" value="HhH-GPD_domain"/>
</dbReference>
<keyword evidence="9" id="KW-1185">Reference proteome</keyword>
<evidence type="ECO:0000256" key="5">
    <source>
        <dbReference type="ARBA" id="ARBA00023204"/>
    </source>
</evidence>
<dbReference type="KEGG" id="psua:FLK61_27970"/>
<evidence type="ECO:0000256" key="3">
    <source>
        <dbReference type="ARBA" id="ARBA00012000"/>
    </source>
</evidence>
<evidence type="ECO:0000313" key="9">
    <source>
        <dbReference type="Proteomes" id="UP000318138"/>
    </source>
</evidence>
<evidence type="ECO:0000313" key="8">
    <source>
        <dbReference type="EMBL" id="QKS73183.1"/>
    </source>
</evidence>
<feature type="domain" description="HhH-GPD" evidence="7">
    <location>
        <begin position="123"/>
        <end position="283"/>
    </location>
</feature>
<dbReference type="SUPFAM" id="SSF48150">
    <property type="entry name" value="DNA-glycosylase"/>
    <property type="match status" value="1"/>
</dbReference>
<dbReference type="EMBL" id="CP041372">
    <property type="protein sequence ID" value="QKS73183.1"/>
    <property type="molecule type" value="Genomic_DNA"/>
</dbReference>
<dbReference type="Gene3D" id="1.10.1670.40">
    <property type="match status" value="1"/>
</dbReference>
<name>A0A859FK56_9BACI</name>
<feature type="domain" description="Helix-hairpin-helix DNA-binding motif class 1" evidence="6">
    <location>
        <begin position="207"/>
        <end position="226"/>
    </location>
</feature>
<dbReference type="GO" id="GO:0032993">
    <property type="term" value="C:protein-DNA complex"/>
    <property type="evidence" value="ECO:0007669"/>
    <property type="project" value="TreeGrafter"/>
</dbReference>
<comment type="catalytic activity">
    <reaction evidence="1">
        <text>Hydrolysis of alkylated DNA, releasing 3-methyladenine, 3-methylguanine, 7-methylguanine and 7-methyladenine.</text>
        <dbReference type="EC" id="3.2.2.21"/>
    </reaction>
</comment>
<dbReference type="Proteomes" id="UP000318138">
    <property type="component" value="Chromosome"/>
</dbReference>